<dbReference type="GO" id="GO:0005634">
    <property type="term" value="C:nucleus"/>
    <property type="evidence" value="ECO:0007669"/>
    <property type="project" value="UniProtKB-SubCell"/>
</dbReference>
<feature type="compositionally biased region" description="Polar residues" evidence="12">
    <location>
        <begin position="635"/>
        <end position="645"/>
    </location>
</feature>
<feature type="domain" description="C2H2-type" evidence="13">
    <location>
        <begin position="787"/>
        <end position="810"/>
    </location>
</feature>
<dbReference type="AlphaFoldDB" id="A0ABD3XFN9"/>
<evidence type="ECO:0000256" key="6">
    <source>
        <dbReference type="ARBA" id="ARBA00022833"/>
    </source>
</evidence>
<keyword evidence="8" id="KW-0238">DNA-binding</keyword>
<dbReference type="GO" id="GO:0003677">
    <property type="term" value="F:DNA binding"/>
    <property type="evidence" value="ECO:0007669"/>
    <property type="project" value="UniProtKB-KW"/>
</dbReference>
<keyword evidence="15" id="KW-1185">Reference proteome</keyword>
<dbReference type="Proteomes" id="UP001634394">
    <property type="component" value="Unassembled WGS sequence"/>
</dbReference>
<keyword evidence="9" id="KW-0804">Transcription</keyword>
<dbReference type="Pfam" id="PF00096">
    <property type="entry name" value="zf-C2H2"/>
    <property type="match status" value="2"/>
</dbReference>
<dbReference type="Gene3D" id="3.30.160.60">
    <property type="entry name" value="Classic Zinc Finger"/>
    <property type="match status" value="4"/>
</dbReference>
<evidence type="ECO:0000256" key="9">
    <source>
        <dbReference type="ARBA" id="ARBA00023163"/>
    </source>
</evidence>
<evidence type="ECO:0000256" key="1">
    <source>
        <dbReference type="ARBA" id="ARBA00004123"/>
    </source>
</evidence>
<sequence>MQRIESEAHGSESVLNSNTDQCIESHCTSSQVLDSGNNFAEALGSHSSSVQVYEDNTIQDLDSESNQMHEVVSECDTIHGMDSEGETLHAIDSEDHVLNAIDPEGDTMHTMDAEDNTLGAVDADGSSMHEVVSEGNSIEGMQTMTISLEDAAHIILQQQGLGEGNMHLSPGTYHILTQHTAVGADGDQGTGSGLGVRIIQTSAGLQAFGNQSARIFLQANNTSEASVIFHHLPSAEMTEEQGEITPASQMKNIALTANKNHTGEDGLTDVLQEGQEQNNSADDSSSDFLQVKKEQDNGMCVKELPSSEDKTREDEESGIEQKNEFASLDATRKPDLSKPIQVDDHTEVIINGKKCILKVNPDSGQLCAYPLLPPAGKRRRGRPRRQDRNFDELGEGEKTGKTMTLTFASSSGDQADQSQDQTNSAAECLLELSNTGPDGLRRSGRMRKKASTLEDYEVLEISSGEEDPADDEDAEVTLSISKKRKVASSPKEIQSFSPFMIGIPMKRGRGRPRRYPPPGQTTVNQHIPAMIIPGVNGQTIMMAPLQGLSNLHAFQEQVKSMPLLLPKVEPTVTTADDGSQYLNKIVTSSSLTTGITGTDSLPIDCNTGTSELTSAAEAAEAVSSMSSLSPEMSPGTSNDENSTDSVAGEESRKNVIGVQSTKVSVTSGENQPTIIQIPENLLPMFMQKKDPIKIGLKSTESDLEKLKCPKCNFQGFYQQQYQSHIMTHAEDICRCKCCNYVTLDKDELLEHFKDNHPRCICTICDFMAEHAYVIKRHMMRHNTSGATTCDICGKMYKDQYILKMHIKMVHLPAEVLFECTTCSKKFTRKAHLKRHLRIHDPEKPFKCPHCDYRGCEKSDISKHLLIHEEPKHLCEVCGKTFRHIKNKELHVKRHNGQRDYKCGVCDFFGYTFTDIRKHIERKHTDMKSLFCEKCGVAFKSEAQLRDHRAHQCDVFMIEQALAIATSDGNTSQATIQIPSSITIDGQQIALDSDGRVNITVEQVNMPEDESITLTEEQLQEVVGQGQVMDTGQVELTVSEVPVQQVELDQEEVDLTSEEEGITISMSE</sequence>
<feature type="compositionally biased region" description="Basic and acidic residues" evidence="12">
    <location>
        <begin position="305"/>
        <end position="323"/>
    </location>
</feature>
<name>A0ABD3XFN9_SINWO</name>
<dbReference type="PROSITE" id="PS00028">
    <property type="entry name" value="ZINC_FINGER_C2H2_1"/>
    <property type="match status" value="2"/>
</dbReference>
<feature type="region of interest" description="Disordered" evidence="12">
    <location>
        <begin position="293"/>
        <end position="339"/>
    </location>
</feature>
<dbReference type="PROSITE" id="PS50157">
    <property type="entry name" value="ZINC_FINGER_C2H2_2"/>
    <property type="match status" value="4"/>
</dbReference>
<feature type="domain" description="C2H2-type" evidence="13">
    <location>
        <begin position="845"/>
        <end position="872"/>
    </location>
</feature>
<feature type="compositionally biased region" description="Low complexity" evidence="12">
    <location>
        <begin position="614"/>
        <end position="634"/>
    </location>
</feature>
<evidence type="ECO:0000259" key="13">
    <source>
        <dbReference type="PROSITE" id="PS50157"/>
    </source>
</evidence>
<dbReference type="PANTHER" id="PTHR24388">
    <property type="entry name" value="ZINC FINGER PROTEIN"/>
    <property type="match status" value="1"/>
</dbReference>
<dbReference type="InterPro" id="IPR013087">
    <property type="entry name" value="Znf_C2H2_type"/>
</dbReference>
<comment type="subcellular location">
    <subcellularLocation>
        <location evidence="1">Nucleus</location>
    </subcellularLocation>
</comment>
<keyword evidence="7" id="KW-0805">Transcription regulation</keyword>
<protein>
    <recommendedName>
        <fullName evidence="13">C2H2-type domain-containing protein</fullName>
    </recommendedName>
</protein>
<dbReference type="FunFam" id="3.30.160.60:FF:000075">
    <property type="entry name" value="Putative zinc finger protein 536"/>
    <property type="match status" value="1"/>
</dbReference>
<evidence type="ECO:0000256" key="12">
    <source>
        <dbReference type="SAM" id="MobiDB-lite"/>
    </source>
</evidence>
<evidence type="ECO:0000256" key="8">
    <source>
        <dbReference type="ARBA" id="ARBA00023125"/>
    </source>
</evidence>
<keyword evidence="3" id="KW-0479">Metal-binding</keyword>
<feature type="compositionally biased region" description="Basic and acidic residues" evidence="12">
    <location>
        <begin position="330"/>
        <end position="339"/>
    </location>
</feature>
<dbReference type="InterPro" id="IPR036236">
    <property type="entry name" value="Znf_C2H2_sf"/>
</dbReference>
<feature type="region of interest" description="Disordered" evidence="12">
    <location>
        <begin position="614"/>
        <end position="660"/>
    </location>
</feature>
<dbReference type="GO" id="GO:0008270">
    <property type="term" value="F:zinc ion binding"/>
    <property type="evidence" value="ECO:0007669"/>
    <property type="project" value="UniProtKB-KW"/>
</dbReference>
<keyword evidence="10" id="KW-0539">Nucleus</keyword>
<comment type="caution">
    <text evidence="14">The sequence shown here is derived from an EMBL/GenBank/DDBJ whole genome shotgun (WGS) entry which is preliminary data.</text>
</comment>
<evidence type="ECO:0000256" key="4">
    <source>
        <dbReference type="ARBA" id="ARBA00022737"/>
    </source>
</evidence>
<comment type="similarity">
    <text evidence="2">Belongs to the krueppel C2H2-type zinc-finger protein family.</text>
</comment>
<feature type="domain" description="C2H2-type" evidence="13">
    <location>
        <begin position="817"/>
        <end position="844"/>
    </location>
</feature>
<evidence type="ECO:0000256" key="10">
    <source>
        <dbReference type="ARBA" id="ARBA00023242"/>
    </source>
</evidence>
<evidence type="ECO:0000313" key="14">
    <source>
        <dbReference type="EMBL" id="KAL3883735.1"/>
    </source>
</evidence>
<feature type="domain" description="C2H2-type" evidence="13">
    <location>
        <begin position="872"/>
        <end position="899"/>
    </location>
</feature>
<dbReference type="EMBL" id="JBJQND010000003">
    <property type="protein sequence ID" value="KAL3883736.1"/>
    <property type="molecule type" value="Genomic_DNA"/>
</dbReference>
<evidence type="ECO:0000256" key="11">
    <source>
        <dbReference type="PROSITE-ProRule" id="PRU00042"/>
    </source>
</evidence>
<dbReference type="PANTHER" id="PTHR24388:SF54">
    <property type="entry name" value="PROTEIN ESCARGOT"/>
    <property type="match status" value="1"/>
</dbReference>
<feature type="compositionally biased region" description="Basic and acidic residues" evidence="12">
    <location>
        <begin position="384"/>
        <end position="400"/>
    </location>
</feature>
<evidence type="ECO:0000256" key="7">
    <source>
        <dbReference type="ARBA" id="ARBA00023015"/>
    </source>
</evidence>
<dbReference type="EMBL" id="JBJQND010000003">
    <property type="protein sequence ID" value="KAL3883735.1"/>
    <property type="molecule type" value="Genomic_DNA"/>
</dbReference>
<dbReference type="FunFam" id="3.30.160.60:FF:000100">
    <property type="entry name" value="Zinc finger 45-like"/>
    <property type="match status" value="1"/>
</dbReference>
<keyword evidence="5 11" id="KW-0863">Zinc-finger</keyword>
<dbReference type="SUPFAM" id="SSF57667">
    <property type="entry name" value="beta-beta-alpha zinc fingers"/>
    <property type="match status" value="3"/>
</dbReference>
<evidence type="ECO:0000256" key="2">
    <source>
        <dbReference type="ARBA" id="ARBA00006991"/>
    </source>
</evidence>
<evidence type="ECO:0000256" key="5">
    <source>
        <dbReference type="ARBA" id="ARBA00022771"/>
    </source>
</evidence>
<keyword evidence="4" id="KW-0677">Repeat</keyword>
<accession>A0ABD3XFN9</accession>
<feature type="region of interest" description="Disordered" evidence="12">
    <location>
        <begin position="368"/>
        <end position="402"/>
    </location>
</feature>
<evidence type="ECO:0000256" key="3">
    <source>
        <dbReference type="ARBA" id="ARBA00022723"/>
    </source>
</evidence>
<reference evidence="14 15" key="1">
    <citation type="submission" date="2024-11" db="EMBL/GenBank/DDBJ databases">
        <title>Chromosome-level genome assembly of the freshwater bivalve Anodonta woodiana.</title>
        <authorList>
            <person name="Chen X."/>
        </authorList>
    </citation>
    <scope>NUCLEOTIDE SEQUENCE [LARGE SCALE GENOMIC DNA]</scope>
    <source>
        <strain evidence="14">MN2024</strain>
        <tissue evidence="14">Gills</tissue>
    </source>
</reference>
<proteinExistence type="inferred from homology"/>
<gene>
    <name evidence="14" type="ORF">ACJMK2_029970</name>
</gene>
<dbReference type="InterPro" id="IPR050527">
    <property type="entry name" value="Snail/Krueppel_Znf"/>
</dbReference>
<keyword evidence="6" id="KW-0862">Zinc</keyword>
<evidence type="ECO:0000313" key="15">
    <source>
        <dbReference type="Proteomes" id="UP001634394"/>
    </source>
</evidence>
<dbReference type="SMART" id="SM00355">
    <property type="entry name" value="ZnF_C2H2"/>
    <property type="match status" value="9"/>
</dbReference>
<organism evidence="14 15">
    <name type="scientific">Sinanodonta woodiana</name>
    <name type="common">Chinese pond mussel</name>
    <name type="synonym">Anodonta woodiana</name>
    <dbReference type="NCBI Taxonomy" id="1069815"/>
    <lineage>
        <taxon>Eukaryota</taxon>
        <taxon>Metazoa</taxon>
        <taxon>Spiralia</taxon>
        <taxon>Lophotrochozoa</taxon>
        <taxon>Mollusca</taxon>
        <taxon>Bivalvia</taxon>
        <taxon>Autobranchia</taxon>
        <taxon>Heteroconchia</taxon>
        <taxon>Palaeoheterodonta</taxon>
        <taxon>Unionida</taxon>
        <taxon>Unionoidea</taxon>
        <taxon>Unionidae</taxon>
        <taxon>Unioninae</taxon>
        <taxon>Sinanodonta</taxon>
    </lineage>
</organism>